<comment type="caution">
    <text evidence="7">The sequence shown here is derived from an EMBL/GenBank/DDBJ whole genome shotgun (WGS) entry which is preliminary data.</text>
</comment>
<dbReference type="RefSeq" id="XP_036630049.1">
    <property type="nucleotide sequence ID" value="XM_036778621.1"/>
</dbReference>
<keyword evidence="6" id="KW-1133">Transmembrane helix</keyword>
<feature type="region of interest" description="Disordered" evidence="5">
    <location>
        <begin position="1"/>
        <end position="85"/>
    </location>
</feature>
<evidence type="ECO:0000256" key="1">
    <source>
        <dbReference type="ARBA" id="ARBA00004370"/>
    </source>
</evidence>
<dbReference type="SUPFAM" id="SSF49899">
    <property type="entry name" value="Concanavalin A-like lectins/glucanases"/>
    <property type="match status" value="1"/>
</dbReference>
<evidence type="ECO:0000256" key="2">
    <source>
        <dbReference type="ARBA" id="ARBA00023136"/>
    </source>
</evidence>
<name>A0A8H6ZX49_PLEOS</name>
<keyword evidence="8" id="KW-1185">Reference proteome</keyword>
<feature type="compositionally biased region" description="Low complexity" evidence="5">
    <location>
        <begin position="30"/>
        <end position="44"/>
    </location>
</feature>
<evidence type="ECO:0000256" key="6">
    <source>
        <dbReference type="SAM" id="Phobius"/>
    </source>
</evidence>
<feature type="transmembrane region" description="Helical" evidence="6">
    <location>
        <begin position="115"/>
        <end position="138"/>
    </location>
</feature>
<dbReference type="PANTHER" id="PTHR31361:SF15">
    <property type="entry name" value="GH16 DOMAIN-CONTAINING PROTEIN"/>
    <property type="match status" value="1"/>
</dbReference>
<comment type="subcellular location">
    <subcellularLocation>
        <location evidence="1">Membrane</location>
    </subcellularLocation>
</comment>
<dbReference type="VEuPathDB" id="FungiDB:PC9H_009114"/>
<keyword evidence="2 6" id="KW-0472">Membrane</keyword>
<proteinExistence type="predicted"/>
<dbReference type="Pfam" id="PF03935">
    <property type="entry name" value="SKN1_KRE6_Sbg1"/>
    <property type="match status" value="2"/>
</dbReference>
<reference evidence="7" key="1">
    <citation type="submission" date="2019-07" db="EMBL/GenBank/DDBJ databases">
        <authorList>
            <person name="Palmer J.M."/>
        </authorList>
    </citation>
    <scope>NUCLEOTIDE SEQUENCE</scope>
    <source>
        <strain evidence="7">PC9</strain>
    </source>
</reference>
<evidence type="ECO:0000313" key="8">
    <source>
        <dbReference type="Proteomes" id="UP000623687"/>
    </source>
</evidence>
<dbReference type="InterPro" id="IPR005629">
    <property type="entry name" value="Skn1/Kre6/Sbg1"/>
</dbReference>
<keyword evidence="3" id="KW-0325">Glycoprotein</keyword>
<dbReference type="PANTHER" id="PTHR31361">
    <property type="entry name" value="BETA-GLUCAN SYNTHESIS-ASSOCIATED PROTEIN KRE6-RELATED"/>
    <property type="match status" value="1"/>
</dbReference>
<organism evidence="7 8">
    <name type="scientific">Pleurotus ostreatus</name>
    <name type="common">Oyster mushroom</name>
    <name type="synonym">White-rot fungus</name>
    <dbReference type="NCBI Taxonomy" id="5322"/>
    <lineage>
        <taxon>Eukaryota</taxon>
        <taxon>Fungi</taxon>
        <taxon>Dikarya</taxon>
        <taxon>Basidiomycota</taxon>
        <taxon>Agaricomycotina</taxon>
        <taxon>Agaricomycetes</taxon>
        <taxon>Agaricomycetidae</taxon>
        <taxon>Agaricales</taxon>
        <taxon>Pleurotineae</taxon>
        <taxon>Pleurotaceae</taxon>
        <taxon>Pleurotus</taxon>
    </lineage>
</organism>
<feature type="compositionally biased region" description="Acidic residues" evidence="5">
    <location>
        <begin position="74"/>
        <end position="85"/>
    </location>
</feature>
<gene>
    <name evidence="7" type="ORF">PC9H_009114</name>
</gene>
<dbReference type="GO" id="GO:0005886">
    <property type="term" value="C:plasma membrane"/>
    <property type="evidence" value="ECO:0007669"/>
    <property type="project" value="TreeGrafter"/>
</dbReference>
<keyword evidence="6" id="KW-0812">Transmembrane</keyword>
<dbReference type="Gene3D" id="2.60.120.200">
    <property type="match status" value="2"/>
</dbReference>
<dbReference type="GO" id="GO:0006078">
    <property type="term" value="P:(1-&gt;6)-beta-D-glucan biosynthetic process"/>
    <property type="evidence" value="ECO:0007669"/>
    <property type="project" value="TreeGrafter"/>
</dbReference>
<protein>
    <recommendedName>
        <fullName evidence="9">Glycoside hydrolase family 16 protein</fullName>
    </recommendedName>
</protein>
<dbReference type="OrthoDB" id="412647at2759"/>
<dbReference type="AlphaFoldDB" id="A0A8H6ZX49"/>
<evidence type="ECO:0000256" key="4">
    <source>
        <dbReference type="ARBA" id="ARBA00023316"/>
    </source>
</evidence>
<evidence type="ECO:0008006" key="9">
    <source>
        <dbReference type="Google" id="ProtNLM"/>
    </source>
</evidence>
<dbReference type="GO" id="GO:0005789">
    <property type="term" value="C:endoplasmic reticulum membrane"/>
    <property type="evidence" value="ECO:0007669"/>
    <property type="project" value="TreeGrafter"/>
</dbReference>
<accession>A0A8H6ZX49</accession>
<dbReference type="InterPro" id="IPR013320">
    <property type="entry name" value="ConA-like_dom_sf"/>
</dbReference>
<evidence type="ECO:0000256" key="5">
    <source>
        <dbReference type="SAM" id="MobiDB-lite"/>
    </source>
</evidence>
<dbReference type="GO" id="GO:0031505">
    <property type="term" value="P:fungal-type cell wall organization"/>
    <property type="evidence" value="ECO:0007669"/>
    <property type="project" value="TreeGrafter"/>
</dbReference>
<dbReference type="GeneID" id="59378932"/>
<evidence type="ECO:0000313" key="7">
    <source>
        <dbReference type="EMBL" id="KAF7426745.1"/>
    </source>
</evidence>
<evidence type="ECO:0000256" key="3">
    <source>
        <dbReference type="ARBA" id="ARBA00023180"/>
    </source>
</evidence>
<dbReference type="EMBL" id="JACETU010000006">
    <property type="protein sequence ID" value="KAF7426745.1"/>
    <property type="molecule type" value="Genomic_DNA"/>
</dbReference>
<keyword evidence="4" id="KW-0961">Cell wall biogenesis/degradation</keyword>
<dbReference type="GO" id="GO:0015926">
    <property type="term" value="F:glucosidase activity"/>
    <property type="evidence" value="ECO:0007669"/>
    <property type="project" value="TreeGrafter"/>
</dbReference>
<sequence length="411" mass="45762">MADDIVSPGGNRDSVRDSTLLPPERKFARDSVWSSSGDSFVSISSDRDSKYPSDLMSSFPTTPRGLVPYAYDPASDELEPPDEEDMLHDPDDKAWIGGGGKRHPDLKRAFPWRGILNIAVLIILILALLCLFIFYPVLTFYQNSARNLKIDGNIRINAIGQAPVLFQMPDLIDKDTPDAAKSRTGFDGHEYELVFSDEFNVDGRSFYPGDDPFWEAVDLWYGVTGDIEWYDPSSTAPFTAAENHALNYKSGMLQSWNKFCYTSGYIEVSVVLPGVNENAQGYWPGAWTMGNLGRARPITHRMWAKAVGPDNGPDGSGVGQRLIPEEPMSIVLNLGISPNWQTIDFSTLIFPAEMLVDYVRVYQRKGAINVGCSPKDYPTADYINAHMDAYTNANHSSWPYAKPKNSLWDGC</sequence>
<dbReference type="Proteomes" id="UP000623687">
    <property type="component" value="Unassembled WGS sequence"/>
</dbReference>